<dbReference type="SUPFAM" id="SSF51735">
    <property type="entry name" value="NAD(P)-binding Rossmann-fold domains"/>
    <property type="match status" value="1"/>
</dbReference>
<dbReference type="AlphaFoldDB" id="A0A932MMA5"/>
<dbReference type="InterPro" id="IPR051265">
    <property type="entry name" value="HIBADH-related_NP60_sf"/>
</dbReference>
<feature type="active site" evidence="3">
    <location>
        <position position="174"/>
    </location>
</feature>
<dbReference type="Proteomes" id="UP000782312">
    <property type="component" value="Unassembled WGS sequence"/>
</dbReference>
<gene>
    <name evidence="6" type="ORF">HYZ11_07510</name>
</gene>
<evidence type="ECO:0000256" key="2">
    <source>
        <dbReference type="ARBA" id="ARBA00023027"/>
    </source>
</evidence>
<dbReference type="GO" id="GO:0051287">
    <property type="term" value="F:NAD binding"/>
    <property type="evidence" value="ECO:0007669"/>
    <property type="project" value="InterPro"/>
</dbReference>
<sequence>MAKRETIGMVGLGLMGRAFSGSLLADGHAVVGTDPSPAARAKFKKMGGIATDSPREVAEAASTVFISVPNSKIALACLEGKDGLLAARRLPRLILDTTTADPEDAKRMEALCKRKGVPFLEARVSGSSAMVAQRQGLFVAGGDAKTYRLAKPLLGRLLSDQVHTGAVGTASVIKIIINYLASMERCAIAESLRLGERCGIGGHLLLDAITRSASDSRQVRNRGPRMLARRFTRPASTMAVITKDIRLGLLLAARTRSEAPVGKASLPLFEEAERSGYGPLDSGAVFRVYLDREKRRKAARRARK</sequence>
<evidence type="ECO:0000256" key="1">
    <source>
        <dbReference type="ARBA" id="ARBA00023002"/>
    </source>
</evidence>
<reference evidence="6" key="1">
    <citation type="submission" date="2020-07" db="EMBL/GenBank/DDBJ databases">
        <title>Huge and variable diversity of episymbiotic CPR bacteria and DPANN archaea in groundwater ecosystems.</title>
        <authorList>
            <person name="He C.Y."/>
            <person name="Keren R."/>
            <person name="Whittaker M."/>
            <person name="Farag I.F."/>
            <person name="Doudna J."/>
            <person name="Cate J.H.D."/>
            <person name="Banfield J.F."/>
        </authorList>
    </citation>
    <scope>NUCLEOTIDE SEQUENCE</scope>
    <source>
        <strain evidence="6">NC_groundwater_763_Ag_S-0.2um_68_21</strain>
    </source>
</reference>
<dbReference type="Gene3D" id="1.10.1040.10">
    <property type="entry name" value="N-(1-d-carboxylethyl)-l-norvaline Dehydrogenase, domain 2"/>
    <property type="match status" value="1"/>
</dbReference>
<evidence type="ECO:0000313" key="7">
    <source>
        <dbReference type="Proteomes" id="UP000782312"/>
    </source>
</evidence>
<dbReference type="InterPro" id="IPR008927">
    <property type="entry name" value="6-PGluconate_DH-like_C_sf"/>
</dbReference>
<dbReference type="Gene3D" id="3.40.50.720">
    <property type="entry name" value="NAD(P)-binding Rossmann-like Domain"/>
    <property type="match status" value="1"/>
</dbReference>
<comment type="caution">
    <text evidence="6">The sequence shown here is derived from an EMBL/GenBank/DDBJ whole genome shotgun (WGS) entry which is preliminary data.</text>
</comment>
<name>A0A932MMA5_UNCTE</name>
<dbReference type="SUPFAM" id="SSF48179">
    <property type="entry name" value="6-phosphogluconate dehydrogenase C-terminal domain-like"/>
    <property type="match status" value="1"/>
</dbReference>
<dbReference type="EMBL" id="JACPUR010000017">
    <property type="protein sequence ID" value="MBI3127435.1"/>
    <property type="molecule type" value="Genomic_DNA"/>
</dbReference>
<feature type="domain" description="3-hydroxyisobutyrate dehydrogenase-like NAD-binding" evidence="5">
    <location>
        <begin position="168"/>
        <end position="289"/>
    </location>
</feature>
<feature type="domain" description="6-phosphogluconate dehydrogenase NADP-binding" evidence="4">
    <location>
        <begin position="6"/>
        <end position="157"/>
    </location>
</feature>
<dbReference type="GO" id="GO:0016491">
    <property type="term" value="F:oxidoreductase activity"/>
    <property type="evidence" value="ECO:0007669"/>
    <property type="project" value="UniProtKB-KW"/>
</dbReference>
<dbReference type="InterPro" id="IPR006115">
    <property type="entry name" value="6PGDH_NADP-bd"/>
</dbReference>
<evidence type="ECO:0000256" key="3">
    <source>
        <dbReference type="PIRSR" id="PIRSR000103-1"/>
    </source>
</evidence>
<dbReference type="InterPro" id="IPR029154">
    <property type="entry name" value="HIBADH-like_NADP-bd"/>
</dbReference>
<dbReference type="GO" id="GO:0050661">
    <property type="term" value="F:NADP binding"/>
    <property type="evidence" value="ECO:0007669"/>
    <property type="project" value="InterPro"/>
</dbReference>
<dbReference type="Pfam" id="PF03446">
    <property type="entry name" value="NAD_binding_2"/>
    <property type="match status" value="1"/>
</dbReference>
<keyword evidence="1" id="KW-0560">Oxidoreductase</keyword>
<proteinExistence type="predicted"/>
<evidence type="ECO:0000259" key="4">
    <source>
        <dbReference type="Pfam" id="PF03446"/>
    </source>
</evidence>
<evidence type="ECO:0000313" key="6">
    <source>
        <dbReference type="EMBL" id="MBI3127435.1"/>
    </source>
</evidence>
<accession>A0A932MMA5</accession>
<evidence type="ECO:0000259" key="5">
    <source>
        <dbReference type="Pfam" id="PF14833"/>
    </source>
</evidence>
<protein>
    <submittedName>
        <fullName evidence="6">NAD(P)-dependent oxidoreductase</fullName>
    </submittedName>
</protein>
<keyword evidence="2" id="KW-0520">NAD</keyword>
<dbReference type="Pfam" id="PF14833">
    <property type="entry name" value="NAD_binding_11"/>
    <property type="match status" value="1"/>
</dbReference>
<dbReference type="PANTHER" id="PTHR43580">
    <property type="entry name" value="OXIDOREDUCTASE GLYR1-RELATED"/>
    <property type="match status" value="1"/>
</dbReference>
<dbReference type="PIRSF" id="PIRSF000103">
    <property type="entry name" value="HIBADH"/>
    <property type="match status" value="1"/>
</dbReference>
<dbReference type="PANTHER" id="PTHR43580:SF2">
    <property type="entry name" value="CYTOKINE-LIKE NUCLEAR FACTOR N-PAC"/>
    <property type="match status" value="1"/>
</dbReference>
<dbReference type="InterPro" id="IPR015815">
    <property type="entry name" value="HIBADH-related"/>
</dbReference>
<organism evidence="6 7">
    <name type="scientific">Tectimicrobiota bacterium</name>
    <dbReference type="NCBI Taxonomy" id="2528274"/>
    <lineage>
        <taxon>Bacteria</taxon>
        <taxon>Pseudomonadati</taxon>
        <taxon>Nitrospinota/Tectimicrobiota group</taxon>
        <taxon>Candidatus Tectimicrobiota</taxon>
    </lineage>
</organism>
<dbReference type="InterPro" id="IPR013328">
    <property type="entry name" value="6PGD_dom2"/>
</dbReference>
<dbReference type="InterPro" id="IPR036291">
    <property type="entry name" value="NAD(P)-bd_dom_sf"/>
</dbReference>